<comment type="caution">
    <text evidence="1">The sequence shown here is derived from an EMBL/GenBank/DDBJ whole genome shotgun (WGS) entry which is preliminary data.</text>
</comment>
<protein>
    <submittedName>
        <fullName evidence="1">Uncharacterized protein</fullName>
    </submittedName>
</protein>
<proteinExistence type="predicted"/>
<dbReference type="Proteomes" id="UP000824120">
    <property type="component" value="Chromosome 7"/>
</dbReference>
<accession>A0A9J5Y2Q3</accession>
<keyword evidence="2" id="KW-1185">Reference proteome</keyword>
<organism evidence="1 2">
    <name type="scientific">Solanum commersonii</name>
    <name type="common">Commerson's wild potato</name>
    <name type="synonym">Commerson's nightshade</name>
    <dbReference type="NCBI Taxonomy" id="4109"/>
    <lineage>
        <taxon>Eukaryota</taxon>
        <taxon>Viridiplantae</taxon>
        <taxon>Streptophyta</taxon>
        <taxon>Embryophyta</taxon>
        <taxon>Tracheophyta</taxon>
        <taxon>Spermatophyta</taxon>
        <taxon>Magnoliopsida</taxon>
        <taxon>eudicotyledons</taxon>
        <taxon>Gunneridae</taxon>
        <taxon>Pentapetalae</taxon>
        <taxon>asterids</taxon>
        <taxon>lamiids</taxon>
        <taxon>Solanales</taxon>
        <taxon>Solanaceae</taxon>
        <taxon>Solanoideae</taxon>
        <taxon>Solaneae</taxon>
        <taxon>Solanum</taxon>
    </lineage>
</organism>
<name>A0A9J5Y2Q3_SOLCO</name>
<evidence type="ECO:0000313" key="2">
    <source>
        <dbReference type="Proteomes" id="UP000824120"/>
    </source>
</evidence>
<dbReference type="EMBL" id="JACXVP010000007">
    <property type="protein sequence ID" value="KAG5594907.1"/>
    <property type="molecule type" value="Genomic_DNA"/>
</dbReference>
<gene>
    <name evidence="1" type="ORF">H5410_036139</name>
</gene>
<sequence>MESKDLQLYFPTINYIIVEKLREFNIKAIGRFYNEDFKVLDHDHDWVLMTKGKSKSKTLKEKILDIELHRLEATEETWELACKFLNHKHSVPEEESE</sequence>
<dbReference type="AlphaFoldDB" id="A0A9J5Y2Q3"/>
<evidence type="ECO:0000313" key="1">
    <source>
        <dbReference type="EMBL" id="KAG5594907.1"/>
    </source>
</evidence>
<reference evidence="1 2" key="1">
    <citation type="submission" date="2020-09" db="EMBL/GenBank/DDBJ databases">
        <title>De no assembly of potato wild relative species, Solanum commersonii.</title>
        <authorList>
            <person name="Cho K."/>
        </authorList>
    </citation>
    <scope>NUCLEOTIDE SEQUENCE [LARGE SCALE GENOMIC DNA]</scope>
    <source>
        <strain evidence="1">LZ3.2</strain>
        <tissue evidence="1">Leaf</tissue>
    </source>
</reference>